<dbReference type="EMBL" id="CAUYUJ010014091">
    <property type="protein sequence ID" value="CAK0837193.1"/>
    <property type="molecule type" value="Genomic_DNA"/>
</dbReference>
<protein>
    <recommendedName>
        <fullName evidence="5">Protein RFT1 homolog</fullName>
    </recommendedName>
</protein>
<comment type="caution">
    <text evidence="3">The sequence shown here is derived from an EMBL/GenBank/DDBJ whole genome shotgun (WGS) entry which is preliminary data.</text>
</comment>
<feature type="compositionally biased region" description="Basic residues" evidence="1">
    <location>
        <begin position="49"/>
        <end position="61"/>
    </location>
</feature>
<feature type="transmembrane region" description="Helical" evidence="2">
    <location>
        <begin position="291"/>
        <end position="312"/>
    </location>
</feature>
<feature type="transmembrane region" description="Helical" evidence="2">
    <location>
        <begin position="265"/>
        <end position="285"/>
    </location>
</feature>
<evidence type="ECO:0008006" key="5">
    <source>
        <dbReference type="Google" id="ProtNLM"/>
    </source>
</evidence>
<evidence type="ECO:0000313" key="4">
    <source>
        <dbReference type="Proteomes" id="UP001189429"/>
    </source>
</evidence>
<reference evidence="3" key="1">
    <citation type="submission" date="2023-10" db="EMBL/GenBank/DDBJ databases">
        <authorList>
            <person name="Chen Y."/>
            <person name="Shah S."/>
            <person name="Dougan E. K."/>
            <person name="Thang M."/>
            <person name="Chan C."/>
        </authorList>
    </citation>
    <scope>NUCLEOTIDE SEQUENCE [LARGE SCALE GENOMIC DNA]</scope>
</reference>
<gene>
    <name evidence="3" type="ORF">PCOR1329_LOCUS33461</name>
</gene>
<name>A0ABN9SX98_9DINO</name>
<feature type="transmembrane region" description="Helical" evidence="2">
    <location>
        <begin position="348"/>
        <end position="368"/>
    </location>
</feature>
<evidence type="ECO:0000256" key="1">
    <source>
        <dbReference type="SAM" id="MobiDB-lite"/>
    </source>
</evidence>
<feature type="transmembrane region" description="Helical" evidence="2">
    <location>
        <begin position="207"/>
        <end position="227"/>
    </location>
</feature>
<keyword evidence="2" id="KW-0472">Membrane</keyword>
<feature type="region of interest" description="Disordered" evidence="1">
    <location>
        <begin position="32"/>
        <end position="108"/>
    </location>
</feature>
<organism evidence="3 4">
    <name type="scientific">Prorocentrum cordatum</name>
    <dbReference type="NCBI Taxonomy" id="2364126"/>
    <lineage>
        <taxon>Eukaryota</taxon>
        <taxon>Sar</taxon>
        <taxon>Alveolata</taxon>
        <taxon>Dinophyceae</taxon>
        <taxon>Prorocentrales</taxon>
        <taxon>Prorocentraceae</taxon>
        <taxon>Prorocentrum</taxon>
    </lineage>
</organism>
<dbReference type="Proteomes" id="UP001189429">
    <property type="component" value="Unassembled WGS sequence"/>
</dbReference>
<keyword evidence="2" id="KW-1133">Transmembrane helix</keyword>
<sequence length="460" mass="48192">MRFSVGSAHVGIALVTLGSFVWQFIRFHPHRLGPDAAGSQGTGEDLRSPRRAGRRTPRSRRPSAPAWPSGWRTGRRACSRTRGREAGRSTVSRSSARRRGGVGAPPRKYAHAGCCASKDETLTFSSQAAIDRAGAIEFMCIMSGLLSSLFRYTLLTRPGGRALACEYHEVLGLKDGVPSVPILLVGAVQFLALSVQRHVLEQDLTDGGPLLTIVSSDAVVISIYFYLFAGEVVSRSGVFGIVLGLVGNVVSSSAVAALSIEPVAMALSLVNMLLFATAAILMRLGSKGTSAAASFVIRCQTLSLAAVLGSVVRGGMNGKTGMSCFAVLGCLALLHDVGTFCIAKALAYPLAGLCSAIWGSNAVVVILLNNTALHRFPNDVALSGLCRTVAGIFVCSTCSREPGAVPIKQSGDDEVGGNVALADAIGRGADADVGCPAQSELRAFPQQVSMRRNSWSRSDV</sequence>
<feature type="transmembrane region" description="Helical" evidence="2">
    <location>
        <begin position="239"/>
        <end position="258"/>
    </location>
</feature>
<feature type="transmembrane region" description="Helical" evidence="2">
    <location>
        <begin position="176"/>
        <end position="195"/>
    </location>
</feature>
<accession>A0ABN9SX98</accession>
<keyword evidence="4" id="KW-1185">Reference proteome</keyword>
<feature type="transmembrane region" description="Helical" evidence="2">
    <location>
        <begin position="135"/>
        <end position="154"/>
    </location>
</feature>
<evidence type="ECO:0000256" key="2">
    <source>
        <dbReference type="SAM" id="Phobius"/>
    </source>
</evidence>
<feature type="transmembrane region" description="Helical" evidence="2">
    <location>
        <begin position="6"/>
        <end position="25"/>
    </location>
</feature>
<proteinExistence type="predicted"/>
<evidence type="ECO:0000313" key="3">
    <source>
        <dbReference type="EMBL" id="CAK0837193.1"/>
    </source>
</evidence>
<keyword evidence="2" id="KW-0812">Transmembrane</keyword>